<feature type="compositionally biased region" description="Basic and acidic residues" evidence="2">
    <location>
        <begin position="89"/>
        <end position="104"/>
    </location>
</feature>
<reference evidence="3" key="5">
    <citation type="journal article" date="2021" name="G3 (Bethesda)">
        <title>Aegilops tauschii genome assembly Aet v5.0 features greater sequence contiguity and improved annotation.</title>
        <authorList>
            <person name="Wang L."/>
            <person name="Zhu T."/>
            <person name="Rodriguez J.C."/>
            <person name="Deal K.R."/>
            <person name="Dubcovsky J."/>
            <person name="McGuire P.E."/>
            <person name="Lux T."/>
            <person name="Spannagl M."/>
            <person name="Mayer K.F.X."/>
            <person name="Baldrich P."/>
            <person name="Meyers B.C."/>
            <person name="Huo N."/>
            <person name="Gu Y.Q."/>
            <person name="Zhou H."/>
            <person name="Devos K.M."/>
            <person name="Bennetzen J.L."/>
            <person name="Unver T."/>
            <person name="Budak H."/>
            <person name="Gulick P.J."/>
            <person name="Galiba G."/>
            <person name="Kalapos B."/>
            <person name="Nelson D.R."/>
            <person name="Li P."/>
            <person name="You F.M."/>
            <person name="Luo M.C."/>
            <person name="Dvorak J."/>
        </authorList>
    </citation>
    <scope>NUCLEOTIDE SEQUENCE [LARGE SCALE GENOMIC DNA]</scope>
    <source>
        <strain evidence="3">cv. AL8/78</strain>
    </source>
</reference>
<dbReference type="InterPro" id="IPR011989">
    <property type="entry name" value="ARM-like"/>
</dbReference>
<protein>
    <submittedName>
        <fullName evidence="3">Uncharacterized protein</fullName>
    </submittedName>
</protein>
<dbReference type="Gramene" id="AET2Gv21094700.34">
    <property type="protein sequence ID" value="AET2Gv21094700.34"/>
    <property type="gene ID" value="AET2Gv21094700"/>
</dbReference>
<dbReference type="EnsemblPlants" id="AET2Gv21094700.34">
    <property type="protein sequence ID" value="AET2Gv21094700.34"/>
    <property type="gene ID" value="AET2Gv21094700"/>
</dbReference>
<dbReference type="SUPFAM" id="SSF48371">
    <property type="entry name" value="ARM repeat"/>
    <property type="match status" value="1"/>
</dbReference>
<reference evidence="4" key="2">
    <citation type="journal article" date="2017" name="Nat. Plants">
        <title>The Aegilops tauschii genome reveals multiple impacts of transposons.</title>
        <authorList>
            <person name="Zhao G."/>
            <person name="Zou C."/>
            <person name="Li K."/>
            <person name="Wang K."/>
            <person name="Li T."/>
            <person name="Gao L."/>
            <person name="Zhang X."/>
            <person name="Wang H."/>
            <person name="Yang Z."/>
            <person name="Liu X."/>
            <person name="Jiang W."/>
            <person name="Mao L."/>
            <person name="Kong X."/>
            <person name="Jiao Y."/>
            <person name="Jia J."/>
        </authorList>
    </citation>
    <scope>NUCLEOTIDE SEQUENCE [LARGE SCALE GENOMIC DNA]</scope>
    <source>
        <strain evidence="4">cv. AL8/78</strain>
    </source>
</reference>
<feature type="region of interest" description="Disordered" evidence="2">
    <location>
        <begin position="135"/>
        <end position="173"/>
    </location>
</feature>
<dbReference type="SMART" id="SM00185">
    <property type="entry name" value="ARM"/>
    <property type="match status" value="4"/>
</dbReference>
<feature type="compositionally biased region" description="Basic and acidic residues" evidence="2">
    <location>
        <begin position="490"/>
        <end position="500"/>
    </location>
</feature>
<feature type="compositionally biased region" description="Low complexity" evidence="2">
    <location>
        <begin position="629"/>
        <end position="639"/>
    </location>
</feature>
<keyword evidence="1" id="KW-0677">Repeat</keyword>
<feature type="region of interest" description="Disordered" evidence="2">
    <location>
        <begin position="599"/>
        <end position="639"/>
    </location>
</feature>
<dbReference type="Proteomes" id="UP000015105">
    <property type="component" value="Chromosome 2D"/>
</dbReference>
<feature type="region of interest" description="Disordered" evidence="2">
    <location>
        <begin position="490"/>
        <end position="533"/>
    </location>
</feature>
<dbReference type="InterPro" id="IPR016024">
    <property type="entry name" value="ARM-type_fold"/>
</dbReference>
<dbReference type="InterPro" id="IPR000225">
    <property type="entry name" value="Armadillo"/>
</dbReference>
<evidence type="ECO:0000313" key="4">
    <source>
        <dbReference type="Proteomes" id="UP000015105"/>
    </source>
</evidence>
<proteinExistence type="predicted"/>
<evidence type="ECO:0000313" key="3">
    <source>
        <dbReference type="EnsemblPlants" id="AET2Gv21094700.34"/>
    </source>
</evidence>
<feature type="compositionally biased region" description="Polar residues" evidence="2">
    <location>
        <begin position="605"/>
        <end position="616"/>
    </location>
</feature>
<reference evidence="3" key="4">
    <citation type="submission" date="2019-03" db="UniProtKB">
        <authorList>
            <consortium name="EnsemblPlants"/>
        </authorList>
    </citation>
    <scope>IDENTIFICATION</scope>
</reference>
<feature type="compositionally biased region" description="Basic and acidic residues" evidence="2">
    <location>
        <begin position="512"/>
        <end position="521"/>
    </location>
</feature>
<reference evidence="4" key="1">
    <citation type="journal article" date="2014" name="Science">
        <title>Ancient hybridizations among the ancestral genomes of bread wheat.</title>
        <authorList>
            <consortium name="International Wheat Genome Sequencing Consortium,"/>
            <person name="Marcussen T."/>
            <person name="Sandve S.R."/>
            <person name="Heier L."/>
            <person name="Spannagl M."/>
            <person name="Pfeifer M."/>
            <person name="Jakobsen K.S."/>
            <person name="Wulff B.B."/>
            <person name="Steuernagel B."/>
            <person name="Mayer K.F."/>
            <person name="Olsen O.A."/>
        </authorList>
    </citation>
    <scope>NUCLEOTIDE SEQUENCE [LARGE SCALE GENOMIC DNA]</scope>
    <source>
        <strain evidence="4">cv. AL8/78</strain>
    </source>
</reference>
<keyword evidence="4" id="KW-1185">Reference proteome</keyword>
<organism evidence="3 4">
    <name type="scientific">Aegilops tauschii subsp. strangulata</name>
    <name type="common">Goatgrass</name>
    <dbReference type="NCBI Taxonomy" id="200361"/>
    <lineage>
        <taxon>Eukaryota</taxon>
        <taxon>Viridiplantae</taxon>
        <taxon>Streptophyta</taxon>
        <taxon>Embryophyta</taxon>
        <taxon>Tracheophyta</taxon>
        <taxon>Spermatophyta</taxon>
        <taxon>Magnoliopsida</taxon>
        <taxon>Liliopsida</taxon>
        <taxon>Poales</taxon>
        <taxon>Poaceae</taxon>
        <taxon>BOP clade</taxon>
        <taxon>Pooideae</taxon>
        <taxon>Triticodae</taxon>
        <taxon>Triticeae</taxon>
        <taxon>Triticinae</taxon>
        <taxon>Aegilops</taxon>
    </lineage>
</organism>
<dbReference type="FunFam" id="1.25.10.10:FF:000235">
    <property type="entry name" value="MAP3K epsilon protein kinase 1"/>
    <property type="match status" value="1"/>
</dbReference>
<feature type="compositionally biased region" description="Polar residues" evidence="2">
    <location>
        <begin position="420"/>
        <end position="433"/>
    </location>
</feature>
<evidence type="ECO:0000256" key="2">
    <source>
        <dbReference type="SAM" id="MobiDB-lite"/>
    </source>
</evidence>
<feature type="region of interest" description="Disordered" evidence="2">
    <location>
        <begin position="1"/>
        <end position="41"/>
    </location>
</feature>
<dbReference type="AlphaFoldDB" id="A0A453D5H3"/>
<accession>A0A453D5H3</accession>
<name>A0A453D5H3_AEGTS</name>
<dbReference type="PANTHER" id="PTHR46618:SF1">
    <property type="entry name" value="ARMADILLO REPEAT-CONTAINING PROTEIN 3"/>
    <property type="match status" value="1"/>
</dbReference>
<sequence length="904" mass="99480">IDMDVEVPSSDNHAGFSGPSGDTQAPVASDVEQEDGTKELVSVSAGQVFHEKLSLESSPGVTDLNGNIKHEPSQDVLPTKVARSSQESKNGDSKNLDPESKDPSSFEDDDAFSFQAGRQNVAFLEETKPLVAEGANGLSRFSDTPGDASLEDLFPIDKRGDNGAEASTSTTAQELRDRMVSQKQKGNDNVPMNGGKLLELFEEFHDNIPGENLFPLQSVEYSKIVAQLKPGESEEVILSACQKLMLFFSHRPEQKQIYVSQNGFLPLMELLELPKNRIICSVLQLINYIVKDNTAFLENACLVGLIPVVMNFAVPDRAKEVRMQASFFLQQLCQASTLTLQMFIACQGIPVLVSFLEPDYAKFREMVHLAIDGIWQVFKLQHSTPRNDFCRIAAKNGILLRLVNTLHSLNEATRFASISGSGASVTQNGSTPRLKSGQLDVPMLESSKVRLDHYHSSGSMQSLQADADKHHILLDPSASPRFNDISAAGHMERNDNDLVRPQRLSVSGGRSSTDRSPKHIELVSNGHSSGQNDQIRPLLSLLEKEPPSRHVSGQLDYARHMSGLERHESILPLLHASVERKTNGELDLLMAEFAEVSRQGRENGNLDSNMKASNRAPSMKYGPTASNEGTSTSGAASQTASGVLSGSGVLNARMPGSTTSSGLLAQMVSMSADVAREYLEKVADLLLEFAQADTVVKSLMSSQSLLARLFQMFNKIESPILLKILRCINHLSGDPNCLETLQRTDAIKHLIPILELRDGPLVFQIHSEVLNALFNLCKINKRRQEQAAENGIIPHLMNFVMSDSPLRQYALPLLCDMAHASRNSREQLRAHGGLDVYLDLLEDDAWACTALDSIAVCLAHDNDHRKVEQALLKKEAIQKLVKFFEDCPEQYFVHILDAFLKIIT</sequence>
<dbReference type="PANTHER" id="PTHR46618">
    <property type="entry name" value="ARMADILLO REPEAT-CONTAINING PROTEIN 3"/>
    <property type="match status" value="1"/>
</dbReference>
<evidence type="ECO:0000256" key="1">
    <source>
        <dbReference type="ARBA" id="ARBA00022737"/>
    </source>
</evidence>
<dbReference type="InterPro" id="IPR052441">
    <property type="entry name" value="Armadillo-Ser/Thr_Kinase"/>
</dbReference>
<feature type="region of interest" description="Disordered" evidence="2">
    <location>
        <begin position="54"/>
        <end position="110"/>
    </location>
</feature>
<reference evidence="3" key="3">
    <citation type="journal article" date="2017" name="Nature">
        <title>Genome sequence of the progenitor of the wheat D genome Aegilops tauschii.</title>
        <authorList>
            <person name="Luo M.C."/>
            <person name="Gu Y.Q."/>
            <person name="Puiu D."/>
            <person name="Wang H."/>
            <person name="Twardziok S.O."/>
            <person name="Deal K.R."/>
            <person name="Huo N."/>
            <person name="Zhu T."/>
            <person name="Wang L."/>
            <person name="Wang Y."/>
            <person name="McGuire P.E."/>
            <person name="Liu S."/>
            <person name="Long H."/>
            <person name="Ramasamy R.K."/>
            <person name="Rodriguez J.C."/>
            <person name="Van S.L."/>
            <person name="Yuan L."/>
            <person name="Wang Z."/>
            <person name="Xia Z."/>
            <person name="Xiao L."/>
            <person name="Anderson O.D."/>
            <person name="Ouyang S."/>
            <person name="Liang Y."/>
            <person name="Zimin A.V."/>
            <person name="Pertea G."/>
            <person name="Qi P."/>
            <person name="Bennetzen J.L."/>
            <person name="Dai X."/>
            <person name="Dawson M.W."/>
            <person name="Muller H.G."/>
            <person name="Kugler K."/>
            <person name="Rivarola-Duarte L."/>
            <person name="Spannagl M."/>
            <person name="Mayer K.F.X."/>
            <person name="Lu F.H."/>
            <person name="Bevan M.W."/>
            <person name="Leroy P."/>
            <person name="Li P."/>
            <person name="You F.M."/>
            <person name="Sun Q."/>
            <person name="Liu Z."/>
            <person name="Lyons E."/>
            <person name="Wicker T."/>
            <person name="Salzberg S.L."/>
            <person name="Devos K.M."/>
            <person name="Dvorak J."/>
        </authorList>
    </citation>
    <scope>NUCLEOTIDE SEQUENCE [LARGE SCALE GENOMIC DNA]</scope>
    <source>
        <strain evidence="3">cv. AL8/78</strain>
    </source>
</reference>
<dbReference type="Gene3D" id="1.25.10.10">
    <property type="entry name" value="Leucine-rich Repeat Variant"/>
    <property type="match status" value="2"/>
</dbReference>
<feature type="region of interest" description="Disordered" evidence="2">
    <location>
        <begin position="420"/>
        <end position="439"/>
    </location>
</feature>
<dbReference type="FunFam" id="1.25.10.10:FF:000248">
    <property type="entry name" value="MAP3K epsilon protein kinase 1"/>
    <property type="match status" value="1"/>
</dbReference>